<feature type="coiled-coil region" evidence="1">
    <location>
        <begin position="38"/>
        <end position="76"/>
    </location>
</feature>
<sequence length="682" mass="78140">MLVQWRGRFESKIKEFHDDQVGGVKRKLDGVIVQKRACRKLDAKKTEFENKLLQESRELAHQLKDQNKDEKELEEQFNCVWRDLVEELIADTKPIEDIDYEEDQSTVLRELGFEYSLIDESKRSARYKEIAMAEQEGLRSFVYDVEQQALDSIKGKPVATEGYSATHLQEVANNVKGRVTQFESQKKYALKKEFTVDLLLYVFHRAWSWLSESHKEFKVKNDAHSYVESKKEHYCSIFKKYCKGSSSAVVLGELICDKLRSSTVKAVCNRTSNDLAGVMKNNFPAFNGNRSKFEKHMLKSLADKEDFIDFITYIHNPKYQAKSYIREAVQEYIFKDKKEKALETFKKNVEEVKKEVSGALLTATEKEKKRGKEGGLNMWAKEFVSLLEDELTFNTDCCQSFSDIKDFDFLKQEIEKGHASIIEELNSLSLDEIKKFQLKPEQMFIDQLDSYCWEKCPFCSAVCTNTVTNHDEDHSVPFHRSLAFLLQERPSFLLNAPLPTEGLGEVAPGRSFPGVSILKLSVKAREAGQSDKPRLQTCKQKEEEEITLNSTSLSLGKFPKNWVTHLETEEGLSRPGSARCCLMSSDWLADRMNAVFMLSIQAATHAHRDDRHPLGESTFSWGREMAFLMMGETSGGGDDNSRELPRGRGTEFFRTCRKLRVKNLVVLELFAESGLSGSLMPP</sequence>
<evidence type="ECO:0000313" key="2">
    <source>
        <dbReference type="EMBL" id="TNN58464.1"/>
    </source>
</evidence>
<organism evidence="2 3">
    <name type="scientific">Liparis tanakae</name>
    <name type="common">Tanaka's snailfish</name>
    <dbReference type="NCBI Taxonomy" id="230148"/>
    <lineage>
        <taxon>Eukaryota</taxon>
        <taxon>Metazoa</taxon>
        <taxon>Chordata</taxon>
        <taxon>Craniata</taxon>
        <taxon>Vertebrata</taxon>
        <taxon>Euteleostomi</taxon>
        <taxon>Actinopterygii</taxon>
        <taxon>Neopterygii</taxon>
        <taxon>Teleostei</taxon>
        <taxon>Neoteleostei</taxon>
        <taxon>Acanthomorphata</taxon>
        <taxon>Eupercaria</taxon>
        <taxon>Perciformes</taxon>
        <taxon>Cottioidei</taxon>
        <taxon>Cottales</taxon>
        <taxon>Liparidae</taxon>
        <taxon>Liparis</taxon>
    </lineage>
</organism>
<dbReference type="EMBL" id="SRLO01000377">
    <property type="protein sequence ID" value="TNN58464.1"/>
    <property type="molecule type" value="Genomic_DNA"/>
</dbReference>
<proteinExistence type="predicted"/>
<evidence type="ECO:0000256" key="1">
    <source>
        <dbReference type="SAM" id="Coils"/>
    </source>
</evidence>
<keyword evidence="1" id="KW-0175">Coiled coil</keyword>
<dbReference type="Proteomes" id="UP000314294">
    <property type="component" value="Unassembled WGS sequence"/>
</dbReference>
<protein>
    <submittedName>
        <fullName evidence="2">Interferon-induced very large GTPase 1</fullName>
    </submittedName>
</protein>
<dbReference type="AlphaFoldDB" id="A0A4Z2H0V5"/>
<dbReference type="PANTHER" id="PTHR22796:SF6">
    <property type="entry name" value="INTERFERON-INDUCED VERY LARGE GTPASE 1-RELATED"/>
    <property type="match status" value="1"/>
</dbReference>
<accession>A0A4Z2H0V5</accession>
<dbReference type="PANTHER" id="PTHR22796">
    <property type="entry name" value="URG4-RELATED"/>
    <property type="match status" value="1"/>
</dbReference>
<dbReference type="OrthoDB" id="1597724at2759"/>
<comment type="caution">
    <text evidence="2">The sequence shown here is derived from an EMBL/GenBank/DDBJ whole genome shotgun (WGS) entry which is preliminary data.</text>
</comment>
<gene>
    <name evidence="2" type="primary">GVINP1</name>
    <name evidence="2" type="ORF">EYF80_031267</name>
</gene>
<keyword evidence="3" id="KW-1185">Reference proteome</keyword>
<evidence type="ECO:0000313" key="3">
    <source>
        <dbReference type="Proteomes" id="UP000314294"/>
    </source>
</evidence>
<reference evidence="2 3" key="1">
    <citation type="submission" date="2019-03" db="EMBL/GenBank/DDBJ databases">
        <title>First draft genome of Liparis tanakae, snailfish: a comprehensive survey of snailfish specific genes.</title>
        <authorList>
            <person name="Kim W."/>
            <person name="Song I."/>
            <person name="Jeong J.-H."/>
            <person name="Kim D."/>
            <person name="Kim S."/>
            <person name="Ryu S."/>
            <person name="Song J.Y."/>
            <person name="Lee S.K."/>
        </authorList>
    </citation>
    <scope>NUCLEOTIDE SEQUENCE [LARGE SCALE GENOMIC DNA]</scope>
    <source>
        <tissue evidence="2">Muscle</tissue>
    </source>
</reference>
<name>A0A4Z2H0V5_9TELE</name>